<dbReference type="RefSeq" id="WP_173793159.1">
    <property type="nucleotide sequence ID" value="NZ_JAAIOC010000011.1"/>
</dbReference>
<comment type="caution">
    <text evidence="1">The sequence shown here is derived from an EMBL/GenBank/DDBJ whole genome shotgun (WGS) entry which is preliminary data.</text>
</comment>
<dbReference type="Proteomes" id="UP000724058">
    <property type="component" value="Unassembled WGS sequence"/>
</dbReference>
<name>A0AAP7AU04_9FIRM</name>
<sequence length="538" mass="62761">MSEYIKNTLEQRISSFQHLPYLFVGTGLSMRYSHAPSWNDLLFNIWKIINPTKEERDFKKLKQKIERDVSQKRVDLNIEEQKYYVNPLLATEIEAEFNNRYYSEEDFDTRVFNDVENEEIIDNHYNPFKYFVAKQTSQMQIDETLPTYQELSWLIQNQNKFAGVITTNYDELLESIFKDFSVLIGQDSLLVANSLNIFEIFKIHGCCSQPNSIVLTESDYNNFGKKLKYLSAKLLTIFVEHPIIFIGYGLGDVNIRNIFCEIAECLTAEQLEKIKDNFIFISPAFGKEEAFNKNTLTWGSHSIVINEFILEDYGIVYQALSQIQSSMPIKLARKLQNMVCNFVYSAEAQNNILFGDINSPDIDDEKAAIYFGRADTVTQIGFSYFSIDEILEDILFDNKPYLVNKQLIEKTFKNIRSSAGSTLLPIYKYVKALGYDWDDIPSKYNIIDGYDDPDIRPTSSDKKNYIKKGITFHSIKEIEEKYPNHIPKQVANIKEIAKNISTEELGNYLKKYYYTETYKKNKSLFRKLIALYDFKKYS</sequence>
<dbReference type="Pfam" id="PF13289">
    <property type="entry name" value="SIR2_2"/>
    <property type="match status" value="1"/>
</dbReference>
<reference evidence="1" key="1">
    <citation type="journal article" date="2020" name="Cell Host Microbe">
        <title>Functional and Genomic Variation between Human-Derived Isolates of Lachnospiraceae Reveals Inter- and Intra-Species Diversity.</title>
        <authorList>
            <person name="Sorbara M.T."/>
            <person name="Littmann E.R."/>
            <person name="Fontana E."/>
            <person name="Moody T.U."/>
            <person name="Kohout C.E."/>
            <person name="Gjonbalaj M."/>
            <person name="Eaton V."/>
            <person name="Seok R."/>
            <person name="Leiner I.M."/>
            <person name="Pamer E.G."/>
        </authorList>
    </citation>
    <scope>NUCLEOTIDE SEQUENCE</scope>
    <source>
        <strain evidence="1">MSK.10.16</strain>
    </source>
</reference>
<evidence type="ECO:0000313" key="1">
    <source>
        <dbReference type="EMBL" id="NSE58225.1"/>
    </source>
</evidence>
<organism evidence="1 2">
    <name type="scientific">Dorea longicatena</name>
    <dbReference type="NCBI Taxonomy" id="88431"/>
    <lineage>
        <taxon>Bacteria</taxon>
        <taxon>Bacillati</taxon>
        <taxon>Bacillota</taxon>
        <taxon>Clostridia</taxon>
        <taxon>Lachnospirales</taxon>
        <taxon>Lachnospiraceae</taxon>
        <taxon>Dorea</taxon>
    </lineage>
</organism>
<dbReference type="AlphaFoldDB" id="A0AAP7AU04"/>
<gene>
    <name evidence="1" type="ORF">G4332_08870</name>
</gene>
<dbReference type="EMBL" id="JAAIOD010000010">
    <property type="protein sequence ID" value="NSE58225.1"/>
    <property type="molecule type" value="Genomic_DNA"/>
</dbReference>
<evidence type="ECO:0000313" key="2">
    <source>
        <dbReference type="Proteomes" id="UP000724058"/>
    </source>
</evidence>
<dbReference type="PIRSF" id="PIRSF014677">
    <property type="entry name" value="UCP014677"/>
    <property type="match status" value="1"/>
</dbReference>
<dbReference type="InterPro" id="IPR011202">
    <property type="entry name" value="UCP014677"/>
</dbReference>
<reference evidence="1" key="2">
    <citation type="submission" date="2020-02" db="EMBL/GenBank/DDBJ databases">
        <authorList>
            <person name="Littmann E."/>
            <person name="Sorbara M."/>
        </authorList>
    </citation>
    <scope>NUCLEOTIDE SEQUENCE</scope>
    <source>
        <strain evidence="1">MSK.10.16</strain>
    </source>
</reference>
<accession>A0AAP7AU04</accession>
<protein>
    <submittedName>
        <fullName evidence="1">SIR2 family protein</fullName>
    </submittedName>
</protein>
<proteinExistence type="predicted"/>